<feature type="transmembrane region" description="Helical" evidence="6">
    <location>
        <begin position="513"/>
        <end position="534"/>
    </location>
</feature>
<keyword evidence="4 6" id="KW-0472">Membrane</keyword>
<dbReference type="PANTHER" id="PTHR23502:SF60">
    <property type="entry name" value="MAJOR FACILITATOR SUPERFAMILY (MFS) PROFILE DOMAIN-CONTAINING PROTEIN-RELATED"/>
    <property type="match status" value="1"/>
</dbReference>
<reference evidence="8 9" key="1">
    <citation type="submission" date="2024-03" db="EMBL/GenBank/DDBJ databases">
        <title>Genome-scale model development and genomic sequencing of the oleaginous clade Lipomyces.</title>
        <authorList>
            <consortium name="Lawrence Berkeley National Laboratory"/>
            <person name="Czajka J.J."/>
            <person name="Han Y."/>
            <person name="Kim J."/>
            <person name="Mondo S.J."/>
            <person name="Hofstad B.A."/>
            <person name="Robles A."/>
            <person name="Haridas S."/>
            <person name="Riley R."/>
            <person name="LaButti K."/>
            <person name="Pangilinan J."/>
            <person name="Andreopoulos W."/>
            <person name="Lipzen A."/>
            <person name="Yan J."/>
            <person name="Wang M."/>
            <person name="Ng V."/>
            <person name="Grigoriev I.V."/>
            <person name="Spatafora J.W."/>
            <person name="Magnuson J.K."/>
            <person name="Baker S.E."/>
            <person name="Pomraning K.R."/>
        </authorList>
    </citation>
    <scope>NUCLEOTIDE SEQUENCE [LARGE SCALE GENOMIC DNA]</scope>
    <source>
        <strain evidence="8 9">Phaff 52-87</strain>
    </source>
</reference>
<sequence>MDRAPTSTATATAPTLTRTRSRRSSSSIVPISNPPPLRRASTALVAQRRPSMAASMASFRTVGLSEKELYGEAPQDLIGLQRIKTFETVASHYQIMTAADGEMSAPADGLVLRDIDPELVTWDSPDDPENPRNWSTARKWKATVTVSLYTFLGPFSSSILSPATTQIAERFGVTNTTVKALIVSIFVLAWAIMPLLVAPLSEIFGRRVVLNISIFFLVIFNMACGLSQSLAQILVFRFLAGCGGAGPLAIGAGVVADVWDDDHRTQAIGLFSIGPTLGPILAPVIAGFIAQNLVWRWIFWILTIVCGVVFGLGVIMLEETYAPILLLRKAQAMRKATGNQSLHTVFEIAGESLYDKLISSVTRPLMMLVTNPIVFSLGLYMAFTYGFLYLLLVTFSPLYRQTYGYSLGIAGLLYLGPGVGFFIGILTVTTISQKIYARLVAAHDGVAKPEYRLPSLAIGSFFMPVGLIWYGWSAEKHLHWIMPVIGAAMFGIAMISVFQCIQSYLIDMNPKYAASATAAGTTFRSLFGFAMPLFATQMYAAMGYGWGNTMLGLVALAIGSVFPVVIFYKGERIRKWNDARMDAHKAAHDARKEAKLARKLKRLEGDQEKKIEKDGGVAATELRRIKSQLSTDDATVVEPGIVGQRTFDEIPEEDAESVYNKTHPEDKEK</sequence>
<dbReference type="Gene3D" id="1.20.1250.20">
    <property type="entry name" value="MFS general substrate transporter like domains"/>
    <property type="match status" value="1"/>
</dbReference>
<dbReference type="Pfam" id="PF07690">
    <property type="entry name" value="MFS_1"/>
    <property type="match status" value="1"/>
</dbReference>
<dbReference type="EMBL" id="JBBJBU010000009">
    <property type="protein sequence ID" value="KAK7204222.1"/>
    <property type="molecule type" value="Genomic_DNA"/>
</dbReference>
<dbReference type="InterPro" id="IPR005829">
    <property type="entry name" value="Sugar_transporter_CS"/>
</dbReference>
<dbReference type="SUPFAM" id="SSF103473">
    <property type="entry name" value="MFS general substrate transporter"/>
    <property type="match status" value="1"/>
</dbReference>
<evidence type="ECO:0000256" key="6">
    <source>
        <dbReference type="SAM" id="Phobius"/>
    </source>
</evidence>
<feature type="transmembrane region" description="Helical" evidence="6">
    <location>
        <begin position="142"/>
        <end position="160"/>
    </location>
</feature>
<name>A0ABR1F335_9ASCO</name>
<protein>
    <submittedName>
        <fullName evidence="8">Major facilitator superfamily domain-containing protein</fullName>
    </submittedName>
</protein>
<evidence type="ECO:0000256" key="4">
    <source>
        <dbReference type="ARBA" id="ARBA00023136"/>
    </source>
</evidence>
<feature type="transmembrane region" description="Helical" evidence="6">
    <location>
        <begin position="208"/>
        <end position="228"/>
    </location>
</feature>
<feature type="transmembrane region" description="Helical" evidence="6">
    <location>
        <begin position="412"/>
        <end position="432"/>
    </location>
</feature>
<feature type="transmembrane region" description="Helical" evidence="6">
    <location>
        <begin position="546"/>
        <end position="568"/>
    </location>
</feature>
<feature type="transmembrane region" description="Helical" evidence="6">
    <location>
        <begin position="297"/>
        <end position="317"/>
    </location>
</feature>
<accession>A0ABR1F335</accession>
<feature type="compositionally biased region" description="Low complexity" evidence="5">
    <location>
        <begin position="1"/>
        <end position="18"/>
    </location>
</feature>
<dbReference type="PROSITE" id="PS00216">
    <property type="entry name" value="SUGAR_TRANSPORT_1"/>
    <property type="match status" value="1"/>
</dbReference>
<evidence type="ECO:0000313" key="8">
    <source>
        <dbReference type="EMBL" id="KAK7204222.1"/>
    </source>
</evidence>
<evidence type="ECO:0000256" key="2">
    <source>
        <dbReference type="ARBA" id="ARBA00022692"/>
    </source>
</evidence>
<keyword evidence="2 6" id="KW-0812">Transmembrane</keyword>
<feature type="transmembrane region" description="Helical" evidence="6">
    <location>
        <begin position="234"/>
        <end position="256"/>
    </location>
</feature>
<gene>
    <name evidence="8" type="ORF">BZA70DRAFT_281835</name>
</gene>
<comment type="caution">
    <text evidence="8">The sequence shown here is derived from an EMBL/GenBank/DDBJ whole genome shotgun (WGS) entry which is preliminary data.</text>
</comment>
<feature type="transmembrane region" description="Helical" evidence="6">
    <location>
        <begin position="453"/>
        <end position="472"/>
    </location>
</feature>
<dbReference type="PANTHER" id="PTHR23502">
    <property type="entry name" value="MAJOR FACILITATOR SUPERFAMILY"/>
    <property type="match status" value="1"/>
</dbReference>
<dbReference type="InterPro" id="IPR011701">
    <property type="entry name" value="MFS"/>
</dbReference>
<evidence type="ECO:0000256" key="3">
    <source>
        <dbReference type="ARBA" id="ARBA00022989"/>
    </source>
</evidence>
<feature type="domain" description="Major facilitator superfamily (MFS) profile" evidence="7">
    <location>
        <begin position="142"/>
        <end position="572"/>
    </location>
</feature>
<proteinExistence type="predicted"/>
<dbReference type="InterPro" id="IPR036259">
    <property type="entry name" value="MFS_trans_sf"/>
</dbReference>
<dbReference type="GeneID" id="90038677"/>
<dbReference type="PROSITE" id="PS50850">
    <property type="entry name" value="MFS"/>
    <property type="match status" value="1"/>
</dbReference>
<feature type="transmembrane region" description="Helical" evidence="6">
    <location>
        <begin position="180"/>
        <end position="201"/>
    </location>
</feature>
<feature type="region of interest" description="Disordered" evidence="5">
    <location>
        <begin position="1"/>
        <end position="39"/>
    </location>
</feature>
<evidence type="ECO:0000259" key="7">
    <source>
        <dbReference type="PROSITE" id="PS50850"/>
    </source>
</evidence>
<feature type="region of interest" description="Disordered" evidence="5">
    <location>
        <begin position="640"/>
        <end position="669"/>
    </location>
</feature>
<evidence type="ECO:0000256" key="5">
    <source>
        <dbReference type="SAM" id="MobiDB-lite"/>
    </source>
</evidence>
<keyword evidence="3 6" id="KW-1133">Transmembrane helix</keyword>
<comment type="subcellular location">
    <subcellularLocation>
        <location evidence="1">Membrane</location>
        <topology evidence="1">Multi-pass membrane protein</topology>
    </subcellularLocation>
</comment>
<evidence type="ECO:0000256" key="1">
    <source>
        <dbReference type="ARBA" id="ARBA00004141"/>
    </source>
</evidence>
<feature type="transmembrane region" description="Helical" evidence="6">
    <location>
        <begin position="373"/>
        <end position="392"/>
    </location>
</feature>
<evidence type="ECO:0000313" key="9">
    <source>
        <dbReference type="Proteomes" id="UP001498771"/>
    </source>
</evidence>
<dbReference type="CDD" id="cd17323">
    <property type="entry name" value="MFS_Tpo1_MDR_like"/>
    <property type="match status" value="1"/>
</dbReference>
<organism evidence="8 9">
    <name type="scientific">Myxozyma melibiosi</name>
    <dbReference type="NCBI Taxonomy" id="54550"/>
    <lineage>
        <taxon>Eukaryota</taxon>
        <taxon>Fungi</taxon>
        <taxon>Dikarya</taxon>
        <taxon>Ascomycota</taxon>
        <taxon>Saccharomycotina</taxon>
        <taxon>Lipomycetes</taxon>
        <taxon>Lipomycetales</taxon>
        <taxon>Lipomycetaceae</taxon>
        <taxon>Myxozyma</taxon>
    </lineage>
</organism>
<feature type="transmembrane region" description="Helical" evidence="6">
    <location>
        <begin position="478"/>
        <end position="501"/>
    </location>
</feature>
<dbReference type="RefSeq" id="XP_064767255.1">
    <property type="nucleotide sequence ID" value="XM_064913165.1"/>
</dbReference>
<dbReference type="InterPro" id="IPR020846">
    <property type="entry name" value="MFS_dom"/>
</dbReference>
<dbReference type="Proteomes" id="UP001498771">
    <property type="component" value="Unassembled WGS sequence"/>
</dbReference>
<keyword evidence="9" id="KW-1185">Reference proteome</keyword>
<feature type="transmembrane region" description="Helical" evidence="6">
    <location>
        <begin position="268"/>
        <end position="291"/>
    </location>
</feature>